<dbReference type="EMBL" id="CAJNNV010025812">
    <property type="protein sequence ID" value="CAE8616188.1"/>
    <property type="molecule type" value="Genomic_DNA"/>
</dbReference>
<dbReference type="Proteomes" id="UP000654075">
    <property type="component" value="Unassembled WGS sequence"/>
</dbReference>
<sequence>SARLPGCRRGRSRPDPAIARAPKCLRGPAPGALRLDARGLQRRGAGDGAEPLHGLGGRRQLPRRCHAAQRPEPHGGGHSGDCQHLGDLQCRAGGVGDDEVPRELDLCLRVAAPQPRQSAASTPELGPVAWHLLVAGKAQDEEVEVEVDLDAPEDSEDEEILALGVSTIFKREVQETVRQLQAKLEDLVYENEVLRDAFAEGNLRSKSLFWALHPPCLQTATALWAGLGTDALLSLRHRVELASGPRSFGDPD</sequence>
<dbReference type="AlphaFoldDB" id="A0A813FUK3"/>
<comment type="caution">
    <text evidence="3">The sequence shown here is derived from an EMBL/GenBank/DDBJ whole genome shotgun (WGS) entry which is preliminary data.</text>
</comment>
<protein>
    <submittedName>
        <fullName evidence="3">Uncharacterized protein</fullName>
    </submittedName>
</protein>
<evidence type="ECO:0000256" key="2">
    <source>
        <dbReference type="SAM" id="MobiDB-lite"/>
    </source>
</evidence>
<proteinExistence type="predicted"/>
<feature type="region of interest" description="Disordered" evidence="2">
    <location>
        <begin position="1"/>
        <end position="80"/>
    </location>
</feature>
<gene>
    <name evidence="3" type="ORF">PGLA1383_LOCUS33890</name>
</gene>
<reference evidence="3" key="1">
    <citation type="submission" date="2021-02" db="EMBL/GenBank/DDBJ databases">
        <authorList>
            <person name="Dougan E. K."/>
            <person name="Rhodes N."/>
            <person name="Thang M."/>
            <person name="Chan C."/>
        </authorList>
    </citation>
    <scope>NUCLEOTIDE SEQUENCE</scope>
</reference>
<feature type="non-terminal residue" evidence="3">
    <location>
        <position position="1"/>
    </location>
</feature>
<name>A0A813FUK3_POLGL</name>
<keyword evidence="1" id="KW-0175">Coiled coil</keyword>
<evidence type="ECO:0000313" key="3">
    <source>
        <dbReference type="EMBL" id="CAE8616188.1"/>
    </source>
</evidence>
<organism evidence="3 4">
    <name type="scientific">Polarella glacialis</name>
    <name type="common">Dinoflagellate</name>
    <dbReference type="NCBI Taxonomy" id="89957"/>
    <lineage>
        <taxon>Eukaryota</taxon>
        <taxon>Sar</taxon>
        <taxon>Alveolata</taxon>
        <taxon>Dinophyceae</taxon>
        <taxon>Suessiales</taxon>
        <taxon>Suessiaceae</taxon>
        <taxon>Polarella</taxon>
    </lineage>
</organism>
<keyword evidence="4" id="KW-1185">Reference proteome</keyword>
<accession>A0A813FUK3</accession>
<evidence type="ECO:0000256" key="1">
    <source>
        <dbReference type="SAM" id="Coils"/>
    </source>
</evidence>
<feature type="coiled-coil region" evidence="1">
    <location>
        <begin position="170"/>
        <end position="197"/>
    </location>
</feature>
<evidence type="ECO:0000313" key="4">
    <source>
        <dbReference type="Proteomes" id="UP000654075"/>
    </source>
</evidence>
<feature type="compositionally biased region" description="Basic residues" evidence="2">
    <location>
        <begin position="1"/>
        <end position="11"/>
    </location>
</feature>